<name>A0ABD6BNF6_9EURY</name>
<organism evidence="2 3">
    <name type="scientific">Halolamina litorea</name>
    <dbReference type="NCBI Taxonomy" id="1515593"/>
    <lineage>
        <taxon>Archaea</taxon>
        <taxon>Methanobacteriati</taxon>
        <taxon>Methanobacteriota</taxon>
        <taxon>Stenosarchaea group</taxon>
        <taxon>Halobacteria</taxon>
        <taxon>Halobacteriales</taxon>
        <taxon>Haloferacaceae</taxon>
    </lineage>
</organism>
<protein>
    <recommendedName>
        <fullName evidence="4">CARDB protein</fullName>
    </recommendedName>
</protein>
<dbReference type="InterPro" id="IPR006311">
    <property type="entry name" value="TAT_signal"/>
</dbReference>
<accession>A0ABD6BNF6</accession>
<proteinExistence type="predicted"/>
<gene>
    <name evidence="2" type="ORF">ACFSAU_02170</name>
</gene>
<dbReference type="EMBL" id="JBHUCZ010000001">
    <property type="protein sequence ID" value="MFD1566285.1"/>
    <property type="molecule type" value="Genomic_DNA"/>
</dbReference>
<feature type="region of interest" description="Disordered" evidence="1">
    <location>
        <begin position="202"/>
        <end position="223"/>
    </location>
</feature>
<dbReference type="Proteomes" id="UP001597139">
    <property type="component" value="Unassembled WGS sequence"/>
</dbReference>
<dbReference type="RefSeq" id="WP_267645557.1">
    <property type="nucleotide sequence ID" value="NZ_JANHGR010000001.1"/>
</dbReference>
<evidence type="ECO:0000313" key="2">
    <source>
        <dbReference type="EMBL" id="MFD1566285.1"/>
    </source>
</evidence>
<evidence type="ECO:0000256" key="1">
    <source>
        <dbReference type="SAM" id="MobiDB-lite"/>
    </source>
</evidence>
<dbReference type="AlphaFoldDB" id="A0ABD6BNF6"/>
<reference evidence="2 3" key="1">
    <citation type="journal article" date="2019" name="Int. J. Syst. Evol. Microbiol.">
        <title>The Global Catalogue of Microorganisms (GCM) 10K type strain sequencing project: providing services to taxonomists for standard genome sequencing and annotation.</title>
        <authorList>
            <consortium name="The Broad Institute Genomics Platform"/>
            <consortium name="The Broad Institute Genome Sequencing Center for Infectious Disease"/>
            <person name="Wu L."/>
            <person name="Ma J."/>
        </authorList>
    </citation>
    <scope>NUCLEOTIDE SEQUENCE [LARGE SCALE GENOMIC DNA]</scope>
    <source>
        <strain evidence="2 3">CGMCC 1.12859</strain>
    </source>
</reference>
<evidence type="ECO:0008006" key="4">
    <source>
        <dbReference type="Google" id="ProtNLM"/>
    </source>
</evidence>
<evidence type="ECO:0000313" key="3">
    <source>
        <dbReference type="Proteomes" id="UP001597139"/>
    </source>
</evidence>
<keyword evidence="3" id="KW-1185">Reference proteome</keyword>
<dbReference type="PROSITE" id="PS51257">
    <property type="entry name" value="PROKAR_LIPOPROTEIN"/>
    <property type="match status" value="1"/>
</dbReference>
<sequence>MARQKPSRRQLLAGSVVAIAGSAGCLSATPTDEATTETGTPPERLTELSVADFFQYLLSGTHPTVHRKAGQQYVVVRLERGARNHMTLYLDGEAVDRASREPVKEDDTVTAVFAVSKDRTVERGELRLGGSTFRTLPPETISRLNEPPVFEVGEPSVSPAEIEPEQRTEVTVTFTVTNHGEGTGTFGASLSGPASGSDLVRTTLDPGEERELSPTTTRYGGEEQARVWLDWGVDRWSTEIPVTATETPSTASE</sequence>
<comment type="caution">
    <text evidence="2">The sequence shown here is derived from an EMBL/GenBank/DDBJ whole genome shotgun (WGS) entry which is preliminary data.</text>
</comment>
<dbReference type="PROSITE" id="PS51318">
    <property type="entry name" value="TAT"/>
    <property type="match status" value="1"/>
</dbReference>